<evidence type="ECO:0000313" key="3">
    <source>
        <dbReference type="Proteomes" id="UP000050863"/>
    </source>
</evidence>
<proteinExistence type="predicted"/>
<dbReference type="Proteomes" id="UP000050863">
    <property type="component" value="Unassembled WGS sequence"/>
</dbReference>
<dbReference type="Pfam" id="PF01883">
    <property type="entry name" value="FeS_assembly_P"/>
    <property type="match status" value="1"/>
</dbReference>
<gene>
    <name evidence="2" type="ORF">CQ12_07040</name>
</gene>
<dbReference type="AlphaFoldDB" id="A0A0R3L4L8"/>
<keyword evidence="3" id="KW-1185">Reference proteome</keyword>
<feature type="domain" description="MIP18 family-like" evidence="1">
    <location>
        <begin position="7"/>
        <end position="76"/>
    </location>
</feature>
<name>A0A0R3L4L8_9BRAD</name>
<dbReference type="SUPFAM" id="SSF117916">
    <property type="entry name" value="Fe-S cluster assembly (FSCA) domain-like"/>
    <property type="match status" value="1"/>
</dbReference>
<protein>
    <submittedName>
        <fullName evidence="2">Aromatic ring hydroxylase</fullName>
    </submittedName>
</protein>
<dbReference type="InterPro" id="IPR034904">
    <property type="entry name" value="FSCA_dom_sf"/>
</dbReference>
<organism evidence="2 3">
    <name type="scientific">Bradyrhizobium jicamae</name>
    <dbReference type="NCBI Taxonomy" id="280332"/>
    <lineage>
        <taxon>Bacteria</taxon>
        <taxon>Pseudomonadati</taxon>
        <taxon>Pseudomonadota</taxon>
        <taxon>Alphaproteobacteria</taxon>
        <taxon>Hyphomicrobiales</taxon>
        <taxon>Nitrobacteraceae</taxon>
        <taxon>Bradyrhizobium</taxon>
    </lineage>
</organism>
<dbReference type="InterPro" id="IPR052339">
    <property type="entry name" value="Fe-S_Maturation_MIP18"/>
</dbReference>
<dbReference type="EMBL" id="LLXZ01000152">
    <property type="protein sequence ID" value="KRR02818.1"/>
    <property type="molecule type" value="Genomic_DNA"/>
</dbReference>
<comment type="caution">
    <text evidence="2">The sequence shown here is derived from an EMBL/GenBank/DDBJ whole genome shotgun (WGS) entry which is preliminary data.</text>
</comment>
<dbReference type="STRING" id="280332.CQ12_07040"/>
<dbReference type="PANTHER" id="PTHR42831">
    <property type="entry name" value="FE-S PROTEIN MATURATION AUXILIARY FACTOR YITW"/>
    <property type="match status" value="1"/>
</dbReference>
<dbReference type="Gene3D" id="3.30.300.130">
    <property type="entry name" value="Fe-S cluster assembly (FSCA)"/>
    <property type="match status" value="1"/>
</dbReference>
<evidence type="ECO:0000313" key="2">
    <source>
        <dbReference type="EMBL" id="KRR02818.1"/>
    </source>
</evidence>
<dbReference type="RefSeq" id="WP_057837945.1">
    <property type="nucleotide sequence ID" value="NZ_LLXZ01000152.1"/>
</dbReference>
<reference evidence="2 3" key="1">
    <citation type="submission" date="2014-03" db="EMBL/GenBank/DDBJ databases">
        <title>Bradyrhizobium valentinum sp. nov., isolated from effective nodules of Lupinus mariae-josephae, a lupine endemic of basic-lime soils in Eastern Spain.</title>
        <authorList>
            <person name="Duran D."/>
            <person name="Rey L."/>
            <person name="Navarro A."/>
            <person name="Busquets A."/>
            <person name="Imperial J."/>
            <person name="Ruiz-Argueso T."/>
        </authorList>
    </citation>
    <scope>NUCLEOTIDE SEQUENCE [LARGE SCALE GENOMIC DNA]</scope>
    <source>
        <strain evidence="2 3">PAC68</strain>
    </source>
</reference>
<accession>A0A0R3L4L8</accession>
<sequence>MTDKLVEQIRDALRVVIDPELGYNIVDLGFVYDISVLDGAVRIMMTATTPGCPAIHFLREGVANAAERVPGVRSIDIVMTFEPLWTPSCIEPVVRASLGFAAVN</sequence>
<evidence type="ECO:0000259" key="1">
    <source>
        <dbReference type="Pfam" id="PF01883"/>
    </source>
</evidence>
<dbReference type="InterPro" id="IPR002744">
    <property type="entry name" value="MIP18-like"/>
</dbReference>
<dbReference type="OrthoDB" id="9805360at2"/>
<dbReference type="PANTHER" id="PTHR42831:SF1">
    <property type="entry name" value="FE-S PROTEIN MATURATION AUXILIARY FACTOR YITW"/>
    <property type="match status" value="1"/>
</dbReference>